<dbReference type="InterPro" id="IPR011009">
    <property type="entry name" value="Kinase-like_dom_sf"/>
</dbReference>
<keyword evidence="5 11" id="KW-0547">Nucleotide-binding</keyword>
<keyword evidence="7 11" id="KW-0067">ATP-binding</keyword>
<evidence type="ECO:0000256" key="11">
    <source>
        <dbReference type="PROSITE-ProRule" id="PRU10141"/>
    </source>
</evidence>
<evidence type="ECO:0000256" key="2">
    <source>
        <dbReference type="ARBA" id="ARBA00013203"/>
    </source>
</evidence>
<dbReference type="SMART" id="SM00220">
    <property type="entry name" value="S_TKc"/>
    <property type="match status" value="1"/>
</dbReference>
<sequence>MSSSTITNPYITENWLHMKQDHDYLKVETKKQQQQDAKRNSRHILETIEAEKQKALMQRRKSSLLQQQQQQQQTPRLRTKKSNELLVPRRQSTATAKEGTGLITFADRFRDTLAVGRKQELAKLGIYTSPQEKKPVKTRVSTITSPQPKNNNVVEIINNAKRRSSTTKEKILQQQQPRRRTLSSGSVLQERTKLTPTYMKSTVAADQQRRHSVANTLANRASPRRKNSIKSAEDEVEAVRRKSILAAATLKARQLNTENQEKKTIKKKVDPTETLATRRMSRTESLKEGLPTSPSMAAKVTRRKSIIKQQQEDTQQAKKTTTTPTTPSTRTVRKRGKTLPGSLAKPPAVQSVHLPPMKVEPIKLNLPKTTKRNSLLPKSPSMKAANTSTNRLSCSNKTTPIPNSSCSSSSSSAGETVPKKTLSTRKLKGQSHLGISTSRRASMKQPATASIVTPPLKSSPISAASPRVRPESGRRQSLAETKRSHTTEIDYPRKSSTSAYSTNSRKNSLADESNTIAAPINQQGRNPRIVSLLEKLEAMVAEHAIDEDITTNGTRIRKSQSYANEIDLLSDTRPQRIKDTLMKWDKEMVEAFSPGVPKSPQIAIKFYGHHLSPYEQSEIHNYSEIYFLGQHAKKYQAMPDNPAMNYGYDDERGDYKSVVSDHLAYRYEILEELGRGSFGQVVKCLDHKTNMTVAVKLIRNKKRFYAQAKTEVKILSDLIKWDPEDRHHNVKMTDHFYFRNHLCIACECLSMNLYEFIKINNFQGFHIPLIKSSCLESERVYTYIQSRFYRSPEIILGLDYTKAIDMWSLGCIIAELYTGIPLFPGENEQEQLACIMEVLGVPDMELIQLSERRHLFFEWDPAKRLSPDKAFQHEWILQSTKQSKDASR</sequence>
<evidence type="ECO:0000313" key="15">
    <source>
        <dbReference type="Proteomes" id="UP000242381"/>
    </source>
</evidence>
<evidence type="ECO:0000256" key="6">
    <source>
        <dbReference type="ARBA" id="ARBA00022777"/>
    </source>
</evidence>
<evidence type="ECO:0000313" key="14">
    <source>
        <dbReference type="EMBL" id="ORE12788.1"/>
    </source>
</evidence>
<comment type="catalytic activity">
    <reaction evidence="10">
        <text>L-tyrosyl-[protein] + ATP = O-phospho-L-tyrosyl-[protein] + ADP + H(+)</text>
        <dbReference type="Rhea" id="RHEA:10596"/>
        <dbReference type="Rhea" id="RHEA-COMP:10136"/>
        <dbReference type="Rhea" id="RHEA-COMP:20101"/>
        <dbReference type="ChEBI" id="CHEBI:15378"/>
        <dbReference type="ChEBI" id="CHEBI:30616"/>
        <dbReference type="ChEBI" id="CHEBI:46858"/>
        <dbReference type="ChEBI" id="CHEBI:61978"/>
        <dbReference type="ChEBI" id="CHEBI:456216"/>
        <dbReference type="EC" id="2.7.12.1"/>
    </reaction>
</comment>
<comment type="catalytic activity">
    <reaction evidence="9">
        <text>L-threonyl-[protein] + ATP = O-phospho-L-threonyl-[protein] + ADP + H(+)</text>
        <dbReference type="Rhea" id="RHEA:46608"/>
        <dbReference type="Rhea" id="RHEA-COMP:11060"/>
        <dbReference type="Rhea" id="RHEA-COMP:11605"/>
        <dbReference type="ChEBI" id="CHEBI:15378"/>
        <dbReference type="ChEBI" id="CHEBI:30013"/>
        <dbReference type="ChEBI" id="CHEBI:30616"/>
        <dbReference type="ChEBI" id="CHEBI:61977"/>
        <dbReference type="ChEBI" id="CHEBI:456216"/>
        <dbReference type="EC" id="2.7.12.1"/>
    </reaction>
</comment>
<dbReference type="OMA" id="HANEDQY"/>
<keyword evidence="3" id="KW-0723">Serine/threonine-protein kinase</keyword>
<dbReference type="InterPro" id="IPR042521">
    <property type="entry name" value="DYRK"/>
</dbReference>
<dbReference type="Pfam" id="PF00069">
    <property type="entry name" value="Pkinase"/>
    <property type="match status" value="2"/>
</dbReference>
<name>A0A1X0RLL3_RHIZD</name>
<dbReference type="Gene3D" id="3.30.200.20">
    <property type="entry name" value="Phosphorylase Kinase, domain 1"/>
    <property type="match status" value="1"/>
</dbReference>
<dbReference type="GO" id="GO:0004674">
    <property type="term" value="F:protein serine/threonine kinase activity"/>
    <property type="evidence" value="ECO:0007669"/>
    <property type="project" value="UniProtKB-KW"/>
</dbReference>
<reference evidence="14 15" key="1">
    <citation type="journal article" date="2016" name="Proc. Natl. Acad. Sci. U.S.A.">
        <title>Lipid metabolic changes in an early divergent fungus govern the establishment of a mutualistic symbiosis with endobacteria.</title>
        <authorList>
            <person name="Lastovetsky O.A."/>
            <person name="Gaspar M.L."/>
            <person name="Mondo S.J."/>
            <person name="LaButti K.M."/>
            <person name="Sandor L."/>
            <person name="Grigoriev I.V."/>
            <person name="Henry S.A."/>
            <person name="Pawlowska T.E."/>
        </authorList>
    </citation>
    <scope>NUCLEOTIDE SEQUENCE [LARGE SCALE GENOMIC DNA]</scope>
    <source>
        <strain evidence="14 15">ATCC 11559</strain>
    </source>
</reference>
<comment type="similarity">
    <text evidence="1">Belongs to the protein kinase superfamily. CMGC Ser/Thr protein kinase family. MNB/DYRK subfamily.</text>
</comment>
<organism evidence="14 15">
    <name type="scientific">Rhizopus microsporus</name>
    <dbReference type="NCBI Taxonomy" id="58291"/>
    <lineage>
        <taxon>Eukaryota</taxon>
        <taxon>Fungi</taxon>
        <taxon>Fungi incertae sedis</taxon>
        <taxon>Mucoromycota</taxon>
        <taxon>Mucoromycotina</taxon>
        <taxon>Mucoromycetes</taxon>
        <taxon>Mucorales</taxon>
        <taxon>Mucorineae</taxon>
        <taxon>Rhizopodaceae</taxon>
        <taxon>Rhizopus</taxon>
    </lineage>
</organism>
<evidence type="ECO:0000256" key="8">
    <source>
        <dbReference type="ARBA" id="ARBA00049003"/>
    </source>
</evidence>
<proteinExistence type="inferred from homology"/>
<dbReference type="InterPro" id="IPR000719">
    <property type="entry name" value="Prot_kinase_dom"/>
</dbReference>
<dbReference type="GO" id="GO:0005737">
    <property type="term" value="C:cytoplasm"/>
    <property type="evidence" value="ECO:0007669"/>
    <property type="project" value="TreeGrafter"/>
</dbReference>
<accession>A0A1X0RLL3</accession>
<dbReference type="InterPro" id="IPR017441">
    <property type="entry name" value="Protein_kinase_ATP_BS"/>
</dbReference>
<evidence type="ECO:0000256" key="12">
    <source>
        <dbReference type="SAM" id="MobiDB-lite"/>
    </source>
</evidence>
<feature type="compositionally biased region" description="Low complexity" evidence="12">
    <location>
        <begin position="308"/>
        <end position="330"/>
    </location>
</feature>
<evidence type="ECO:0000256" key="7">
    <source>
        <dbReference type="ARBA" id="ARBA00022840"/>
    </source>
</evidence>
<dbReference type="PROSITE" id="PS00107">
    <property type="entry name" value="PROTEIN_KINASE_ATP"/>
    <property type="match status" value="1"/>
</dbReference>
<dbReference type="EMBL" id="KV921606">
    <property type="protein sequence ID" value="ORE12788.1"/>
    <property type="molecule type" value="Genomic_DNA"/>
</dbReference>
<evidence type="ECO:0000256" key="4">
    <source>
        <dbReference type="ARBA" id="ARBA00022679"/>
    </source>
</evidence>
<dbReference type="PROSITE" id="PS50011">
    <property type="entry name" value="PROTEIN_KINASE_DOM"/>
    <property type="match status" value="1"/>
</dbReference>
<evidence type="ECO:0000256" key="3">
    <source>
        <dbReference type="ARBA" id="ARBA00022527"/>
    </source>
</evidence>
<dbReference type="Proteomes" id="UP000242381">
    <property type="component" value="Unassembled WGS sequence"/>
</dbReference>
<evidence type="ECO:0000256" key="10">
    <source>
        <dbReference type="ARBA" id="ARBA00051680"/>
    </source>
</evidence>
<dbReference type="VEuPathDB" id="FungiDB:BCV72DRAFT_291952"/>
<feature type="region of interest" description="Disordered" evidence="12">
    <location>
        <begin position="58"/>
        <end position="81"/>
    </location>
</feature>
<dbReference type="EC" id="2.7.12.1" evidence="2"/>
<keyword evidence="4" id="KW-0808">Transferase</keyword>
<dbReference type="PANTHER" id="PTHR24058:SF22">
    <property type="entry name" value="DUAL SPECIFICITY TYROSINE-PHOSPHORYLATION-REGULATED KINASE 4"/>
    <property type="match status" value="1"/>
</dbReference>
<dbReference type="InterPro" id="IPR050494">
    <property type="entry name" value="Ser_Thr_dual-spec_kinase"/>
</dbReference>
<protein>
    <recommendedName>
        <fullName evidence="2">dual-specificity kinase</fullName>
        <ecNumber evidence="2">2.7.12.1</ecNumber>
    </recommendedName>
</protein>
<gene>
    <name evidence="14" type="ORF">BCV71DRAFT_190459</name>
</gene>
<feature type="binding site" evidence="11">
    <location>
        <position position="696"/>
    </location>
    <ligand>
        <name>ATP</name>
        <dbReference type="ChEBI" id="CHEBI:30616"/>
    </ligand>
</feature>
<feature type="compositionally biased region" description="Basic and acidic residues" evidence="12">
    <location>
        <begin position="480"/>
        <end position="493"/>
    </location>
</feature>
<dbReference type="PANTHER" id="PTHR24058">
    <property type="entry name" value="DUAL SPECIFICITY PROTEIN KINASE"/>
    <property type="match status" value="1"/>
</dbReference>
<evidence type="ECO:0000259" key="13">
    <source>
        <dbReference type="PROSITE" id="PS50011"/>
    </source>
</evidence>
<feature type="region of interest" description="Disordered" evidence="12">
    <location>
        <begin position="280"/>
        <end position="520"/>
    </location>
</feature>
<dbReference type="GO" id="GO:0005524">
    <property type="term" value="F:ATP binding"/>
    <property type="evidence" value="ECO:0007669"/>
    <property type="project" value="UniProtKB-UniRule"/>
</dbReference>
<evidence type="ECO:0000256" key="5">
    <source>
        <dbReference type="ARBA" id="ARBA00022741"/>
    </source>
</evidence>
<evidence type="ECO:0000256" key="1">
    <source>
        <dbReference type="ARBA" id="ARBA00008867"/>
    </source>
</evidence>
<evidence type="ECO:0000256" key="9">
    <source>
        <dbReference type="ARBA" id="ARBA00049308"/>
    </source>
</evidence>
<dbReference type="Gene3D" id="3.30.10.30">
    <property type="entry name" value="DYRK"/>
    <property type="match status" value="1"/>
</dbReference>
<feature type="compositionally biased region" description="Polar residues" evidence="12">
    <location>
        <begin position="384"/>
        <end position="403"/>
    </location>
</feature>
<dbReference type="SUPFAM" id="SSF56112">
    <property type="entry name" value="Protein kinase-like (PK-like)"/>
    <property type="match status" value="1"/>
</dbReference>
<feature type="compositionally biased region" description="Polar residues" evidence="12">
    <location>
        <begin position="433"/>
        <end position="451"/>
    </location>
</feature>
<comment type="catalytic activity">
    <reaction evidence="8">
        <text>L-seryl-[protein] + ATP = O-phospho-L-seryl-[protein] + ADP + H(+)</text>
        <dbReference type="Rhea" id="RHEA:17989"/>
        <dbReference type="Rhea" id="RHEA-COMP:9863"/>
        <dbReference type="Rhea" id="RHEA-COMP:11604"/>
        <dbReference type="ChEBI" id="CHEBI:15378"/>
        <dbReference type="ChEBI" id="CHEBI:29999"/>
        <dbReference type="ChEBI" id="CHEBI:30616"/>
        <dbReference type="ChEBI" id="CHEBI:83421"/>
        <dbReference type="ChEBI" id="CHEBI:456216"/>
        <dbReference type="EC" id="2.7.12.1"/>
    </reaction>
</comment>
<feature type="compositionally biased region" description="Polar residues" evidence="12">
    <location>
        <begin position="494"/>
        <end position="520"/>
    </location>
</feature>
<dbReference type="GO" id="GO:0004712">
    <property type="term" value="F:protein serine/threonine/tyrosine kinase activity"/>
    <property type="evidence" value="ECO:0007669"/>
    <property type="project" value="UniProtKB-EC"/>
</dbReference>
<dbReference type="GO" id="GO:0005856">
    <property type="term" value="C:cytoskeleton"/>
    <property type="evidence" value="ECO:0007669"/>
    <property type="project" value="TreeGrafter"/>
</dbReference>
<feature type="domain" description="Protein kinase" evidence="13">
    <location>
        <begin position="563"/>
        <end position="876"/>
    </location>
</feature>
<dbReference type="Gene3D" id="1.10.510.10">
    <property type="entry name" value="Transferase(Phosphotransferase) domain 1"/>
    <property type="match status" value="1"/>
</dbReference>
<keyword evidence="6" id="KW-0418">Kinase</keyword>
<dbReference type="AlphaFoldDB" id="A0A1X0RLL3"/>